<evidence type="ECO:0000256" key="5">
    <source>
        <dbReference type="ARBA" id="ARBA00022448"/>
    </source>
</evidence>
<name>A0A7G8ZFG1_TACGI</name>
<proteinExistence type="inferred from homology"/>
<keyword evidence="8" id="KW-0999">Mitochondrion inner membrane</keyword>
<organism evidence="21">
    <name type="scientific">Tachypleus gigas</name>
    <name type="common">Southeast Asian horseshoe crab</name>
    <dbReference type="NCBI Taxonomy" id="6852"/>
    <lineage>
        <taxon>Eukaryota</taxon>
        <taxon>Metazoa</taxon>
        <taxon>Ecdysozoa</taxon>
        <taxon>Arthropoda</taxon>
        <taxon>Chelicerata</taxon>
        <taxon>Merostomata</taxon>
        <taxon>Xiphosura</taxon>
        <taxon>Limulidae</taxon>
        <taxon>Tachypleus</taxon>
    </lineage>
</organism>
<dbReference type="PRINTS" id="PR01434">
    <property type="entry name" value="NADHDHGNASE5"/>
</dbReference>
<feature type="transmembrane region" description="Helical" evidence="17">
    <location>
        <begin position="203"/>
        <end position="233"/>
    </location>
</feature>
<dbReference type="GeneID" id="62619290"/>
<dbReference type="RefSeq" id="YP_009987874.1">
    <property type="nucleotide sequence ID" value="NC_052701.1"/>
</dbReference>
<dbReference type="InterPro" id="IPR001516">
    <property type="entry name" value="Proton_antipo_N"/>
</dbReference>
<evidence type="ECO:0000256" key="4">
    <source>
        <dbReference type="ARBA" id="ARBA00021096"/>
    </source>
</evidence>
<feature type="transmembrane region" description="Helical" evidence="17">
    <location>
        <begin position="239"/>
        <end position="261"/>
    </location>
</feature>
<evidence type="ECO:0000256" key="14">
    <source>
        <dbReference type="ARBA" id="ARBA00023128"/>
    </source>
</evidence>
<feature type="domain" description="NADH:quinone oxidoreductase/Mrp antiporter transmembrane" evidence="18">
    <location>
        <begin position="106"/>
        <end position="386"/>
    </location>
</feature>
<evidence type="ECO:0000256" key="12">
    <source>
        <dbReference type="ARBA" id="ARBA00023027"/>
    </source>
</evidence>
<evidence type="ECO:0000256" key="9">
    <source>
        <dbReference type="ARBA" id="ARBA00022967"/>
    </source>
</evidence>
<sequence>MVWSIFKMWAFVLLLVFVLFFLLSLFFLLTDFGLFFGYYLFSMNGCPVEFMMIFDWVSLMFLSFVMLISSSVIFYSEGYMMGDKNLYRFCYLVLLFVLSMGLLILSPNLISILLGWDGLGLVSYCLVIYYQNNRSLNAGMITVLSNRLGDIGILVGIVWLFNFGNWNYFSFMLFPALGIEFYWIGGCVILAGMTKSAQIPFSAWLPAAMAAPTPVSALVHSSTLVTAGVYLLIRFNQYFGISVFSYFLMFISCLTMFMSGLGANYEMDMKKIIALSTLSQLGVMMMSISFGCWKLAYFHMLTHALFKALLFLCAGSFIHGMGSSQDLRFMGSMVMYSPVVSSCFNVANLSLCGIPFLSGFYSKDLILESVSYCNFNFFIFVLFLVSIGLTACYTFRLSYYVMGRNFSPPFSNFCEGKIIGKSIVFLSFWVIFMGSVLMWILFPIPCFIFIPFYYKIMSIVCVVFGLWLGMVIWKLGGVFNMLISGKMKYFFGGMWFLPWLSSNPLLWKLGLFGNYVEGDLKWGEFMGPQGMFSVMSELSKIFQWFQDNNLKMYLLSLIIWVMIFSLLMLMS</sequence>
<keyword evidence="15 17" id="KW-0472">Membrane</keyword>
<keyword evidence="9" id="KW-1278">Translocase</keyword>
<evidence type="ECO:0000256" key="17">
    <source>
        <dbReference type="RuleBase" id="RU003404"/>
    </source>
</evidence>
<feature type="transmembrane region" description="Helical" evidence="17">
    <location>
        <begin position="273"/>
        <end position="298"/>
    </location>
</feature>
<feature type="transmembrane region" description="Helical" evidence="17">
    <location>
        <begin position="12"/>
        <end position="41"/>
    </location>
</feature>
<dbReference type="EMBL" id="MT241669">
    <property type="protein sequence ID" value="QNL17496.1"/>
    <property type="molecule type" value="Genomic_DNA"/>
</dbReference>
<dbReference type="InterPro" id="IPR010934">
    <property type="entry name" value="NADH_DH_su5_C"/>
</dbReference>
<keyword evidence="7 17" id="KW-0812">Transmembrane</keyword>
<dbReference type="GO" id="GO:0003954">
    <property type="term" value="F:NADH dehydrogenase activity"/>
    <property type="evidence" value="ECO:0007669"/>
    <property type="project" value="TreeGrafter"/>
</dbReference>
<feature type="transmembrane region" description="Helical" evidence="17">
    <location>
        <begin position="552"/>
        <end position="570"/>
    </location>
</feature>
<evidence type="ECO:0000256" key="13">
    <source>
        <dbReference type="ARBA" id="ARBA00023075"/>
    </source>
</evidence>
<dbReference type="GO" id="GO:0015990">
    <property type="term" value="P:electron transport coupled proton transport"/>
    <property type="evidence" value="ECO:0007669"/>
    <property type="project" value="TreeGrafter"/>
</dbReference>
<dbReference type="InterPro" id="IPR001750">
    <property type="entry name" value="ND/Mrp_TM"/>
</dbReference>
<evidence type="ECO:0000256" key="7">
    <source>
        <dbReference type="ARBA" id="ARBA00022692"/>
    </source>
</evidence>
<dbReference type="PANTHER" id="PTHR42829:SF2">
    <property type="entry name" value="NADH-UBIQUINONE OXIDOREDUCTASE CHAIN 5"/>
    <property type="match status" value="1"/>
</dbReference>
<protein>
    <recommendedName>
        <fullName evidence="4 17">NADH-ubiquinone oxidoreductase chain 5</fullName>
        <ecNumber evidence="3 17">7.1.1.2</ecNumber>
    </recommendedName>
</protein>
<comment type="catalytic activity">
    <reaction evidence="16 17">
        <text>a ubiquinone + NADH + 5 H(+)(in) = a ubiquinol + NAD(+) + 4 H(+)(out)</text>
        <dbReference type="Rhea" id="RHEA:29091"/>
        <dbReference type="Rhea" id="RHEA-COMP:9565"/>
        <dbReference type="Rhea" id="RHEA-COMP:9566"/>
        <dbReference type="ChEBI" id="CHEBI:15378"/>
        <dbReference type="ChEBI" id="CHEBI:16389"/>
        <dbReference type="ChEBI" id="CHEBI:17976"/>
        <dbReference type="ChEBI" id="CHEBI:57540"/>
        <dbReference type="ChEBI" id="CHEBI:57945"/>
        <dbReference type="EC" id="7.1.1.2"/>
    </reaction>
</comment>
<evidence type="ECO:0000256" key="11">
    <source>
        <dbReference type="ARBA" id="ARBA00022989"/>
    </source>
</evidence>
<evidence type="ECO:0000256" key="10">
    <source>
        <dbReference type="ARBA" id="ARBA00022982"/>
    </source>
</evidence>
<evidence type="ECO:0000259" key="20">
    <source>
        <dbReference type="Pfam" id="PF06455"/>
    </source>
</evidence>
<evidence type="ECO:0000256" key="6">
    <source>
        <dbReference type="ARBA" id="ARBA00022660"/>
    </source>
</evidence>
<dbReference type="Pfam" id="PF00361">
    <property type="entry name" value="Proton_antipo_M"/>
    <property type="match status" value="1"/>
</dbReference>
<evidence type="ECO:0000256" key="16">
    <source>
        <dbReference type="ARBA" id="ARBA00049551"/>
    </source>
</evidence>
<feature type="transmembrane region" description="Helical" evidence="17">
    <location>
        <begin position="377"/>
        <end position="402"/>
    </location>
</feature>
<feature type="domain" description="NADH-Ubiquinone oxidoreductase (complex I) chain 5 N-terminal" evidence="19">
    <location>
        <begin position="42"/>
        <end position="89"/>
    </location>
</feature>
<feature type="transmembrane region" description="Helical" evidence="17">
    <location>
        <begin position="141"/>
        <end position="162"/>
    </location>
</feature>
<comment type="function">
    <text evidence="1">Core subunit of the mitochondrial membrane respiratory chain NADH dehydrogenase (Complex I) that is believed to belong to the minimal assembly required for catalysis. Complex I functions in the transfer of electrons from NADH to the respiratory chain. The immediate electron acceptor for the enzyme is believed to be ubiquinone.</text>
</comment>
<dbReference type="GO" id="GO:0042773">
    <property type="term" value="P:ATP synthesis coupled electron transport"/>
    <property type="evidence" value="ECO:0007669"/>
    <property type="project" value="InterPro"/>
</dbReference>
<feature type="domain" description="NADH dehydrogenase subunit 5 C-terminal" evidence="20">
    <location>
        <begin position="393"/>
        <end position="568"/>
    </location>
</feature>
<dbReference type="GO" id="GO:0008137">
    <property type="term" value="F:NADH dehydrogenase (ubiquinone) activity"/>
    <property type="evidence" value="ECO:0007669"/>
    <property type="project" value="UniProtKB-EC"/>
</dbReference>
<gene>
    <name evidence="21" type="primary">ND5</name>
</gene>
<dbReference type="Pfam" id="PF00662">
    <property type="entry name" value="Proton_antipo_N"/>
    <property type="match status" value="1"/>
</dbReference>
<feature type="transmembrane region" description="Helical" evidence="17">
    <location>
        <begin position="304"/>
        <end position="322"/>
    </location>
</feature>
<feature type="transmembrane region" description="Helical" evidence="17">
    <location>
        <begin position="423"/>
        <end position="450"/>
    </location>
</feature>
<evidence type="ECO:0000256" key="1">
    <source>
        <dbReference type="ARBA" id="ARBA00003257"/>
    </source>
</evidence>
<comment type="similarity">
    <text evidence="17">Belongs to the complex I subunit 5 family.</text>
</comment>
<feature type="transmembrane region" description="Helical" evidence="17">
    <location>
        <begin position="110"/>
        <end position="129"/>
    </location>
</feature>
<evidence type="ECO:0000256" key="15">
    <source>
        <dbReference type="ARBA" id="ARBA00023136"/>
    </source>
</evidence>
<dbReference type="GO" id="GO:0005743">
    <property type="term" value="C:mitochondrial inner membrane"/>
    <property type="evidence" value="ECO:0007669"/>
    <property type="project" value="UniProtKB-SubCell"/>
</dbReference>
<evidence type="ECO:0000256" key="2">
    <source>
        <dbReference type="ARBA" id="ARBA00004448"/>
    </source>
</evidence>
<reference evidence="21" key="1">
    <citation type="journal article" date="2020" name="Mol. Ecol. Resour.">
        <title>Chromosome-level genome assembly of the coastal horseshoe crab (Tachypleus gigas).</title>
        <authorList>
            <person name="Shingate P."/>
            <person name="Ravi V."/>
            <person name="Prasad A."/>
            <person name="Tay B.H."/>
            <person name="Venkatesh B."/>
        </authorList>
    </citation>
    <scope>NUCLEOTIDE SEQUENCE</scope>
</reference>
<keyword evidence="12 17" id="KW-0520">NAD</keyword>
<feature type="transmembrane region" description="Helical" evidence="17">
    <location>
        <begin position="168"/>
        <end position="191"/>
    </location>
</feature>
<dbReference type="CTD" id="4540"/>
<geneLocation type="mitochondrion" evidence="21"/>
<feature type="transmembrane region" description="Helical" evidence="17">
    <location>
        <begin position="86"/>
        <end position="104"/>
    </location>
</feature>
<dbReference type="InterPro" id="IPR003945">
    <property type="entry name" value="NU5C-like"/>
</dbReference>
<feature type="transmembrane region" description="Helical" evidence="17">
    <location>
        <begin position="53"/>
        <end position="74"/>
    </location>
</feature>
<dbReference type="AlphaFoldDB" id="A0A7G8ZFG1"/>
<evidence type="ECO:0000256" key="3">
    <source>
        <dbReference type="ARBA" id="ARBA00012944"/>
    </source>
</evidence>
<keyword evidence="10" id="KW-0249">Electron transport</keyword>
<keyword evidence="11 17" id="KW-1133">Transmembrane helix</keyword>
<dbReference type="EC" id="7.1.1.2" evidence="3 17"/>
<feature type="transmembrane region" description="Helical" evidence="17">
    <location>
        <begin position="334"/>
        <end position="357"/>
    </location>
</feature>
<evidence type="ECO:0000256" key="8">
    <source>
        <dbReference type="ARBA" id="ARBA00022792"/>
    </source>
</evidence>
<keyword evidence="13 17" id="KW-0830">Ubiquinone</keyword>
<feature type="transmembrane region" description="Helical" evidence="17">
    <location>
        <begin position="456"/>
        <end position="477"/>
    </location>
</feature>
<evidence type="ECO:0000313" key="21">
    <source>
        <dbReference type="EMBL" id="QNL17496.1"/>
    </source>
</evidence>
<keyword evidence="14 17" id="KW-0496">Mitochondrion</keyword>
<evidence type="ECO:0000259" key="18">
    <source>
        <dbReference type="Pfam" id="PF00361"/>
    </source>
</evidence>
<dbReference type="Pfam" id="PF06455">
    <property type="entry name" value="NADH5_C"/>
    <property type="match status" value="1"/>
</dbReference>
<accession>A0A7G8ZFG1</accession>
<dbReference type="PANTHER" id="PTHR42829">
    <property type="entry name" value="NADH-UBIQUINONE OXIDOREDUCTASE CHAIN 5"/>
    <property type="match status" value="1"/>
</dbReference>
<comment type="subcellular location">
    <subcellularLocation>
        <location evidence="2">Mitochondrion inner membrane</location>
        <topology evidence="2">Multi-pass membrane protein</topology>
    </subcellularLocation>
</comment>
<comment type="function">
    <text evidence="17">Core subunit of the mitochondrial membrane respiratory chain NADH dehydrogenase (Complex I) which catalyzes electron transfer from NADH through the respiratory chain, using ubiquinone as an electron acceptor. Essential for the catalytic activity and assembly of complex I.</text>
</comment>
<keyword evidence="5 17" id="KW-0813">Transport</keyword>
<keyword evidence="6" id="KW-0679">Respiratory chain</keyword>
<evidence type="ECO:0000259" key="19">
    <source>
        <dbReference type="Pfam" id="PF00662"/>
    </source>
</evidence>